<evidence type="ECO:0000256" key="9">
    <source>
        <dbReference type="ARBA" id="ARBA00022840"/>
    </source>
</evidence>
<dbReference type="Proteomes" id="UP000472276">
    <property type="component" value="Unassembled WGS sequence"/>
</dbReference>
<dbReference type="PANTHER" id="PTHR24055">
    <property type="entry name" value="MITOGEN-ACTIVATED PROTEIN KINASE"/>
    <property type="match status" value="1"/>
</dbReference>
<dbReference type="GO" id="GO:0004707">
    <property type="term" value="F:MAP kinase activity"/>
    <property type="evidence" value="ECO:0007669"/>
    <property type="project" value="UniProtKB-EC"/>
</dbReference>
<keyword evidence="9 11" id="KW-0067">ATP-binding</keyword>
<organism evidence="13 14">
    <name type="scientific">Oreochromis aureus</name>
    <name type="common">Israeli tilapia</name>
    <name type="synonym">Chromis aureus</name>
    <dbReference type="NCBI Taxonomy" id="47969"/>
    <lineage>
        <taxon>Eukaryota</taxon>
        <taxon>Metazoa</taxon>
        <taxon>Chordata</taxon>
        <taxon>Craniata</taxon>
        <taxon>Vertebrata</taxon>
        <taxon>Euteleostomi</taxon>
        <taxon>Actinopterygii</taxon>
        <taxon>Neopterygii</taxon>
        <taxon>Teleostei</taxon>
        <taxon>Neoteleostei</taxon>
        <taxon>Acanthomorphata</taxon>
        <taxon>Ovalentaria</taxon>
        <taxon>Cichlomorphae</taxon>
        <taxon>Cichliformes</taxon>
        <taxon>Cichlidae</taxon>
        <taxon>African cichlids</taxon>
        <taxon>Pseudocrenilabrinae</taxon>
        <taxon>Oreochromini</taxon>
        <taxon>Oreochromis</taxon>
    </lineage>
</organism>
<proteinExistence type="inferred from homology"/>
<dbReference type="FunFam" id="3.30.200.20:FF:000769">
    <property type="entry name" value="Mitogen-activated protein kinase 14"/>
    <property type="match status" value="1"/>
</dbReference>
<feature type="domain" description="Protein kinase" evidence="12">
    <location>
        <begin position="25"/>
        <end position="197"/>
    </location>
</feature>
<evidence type="ECO:0000256" key="1">
    <source>
        <dbReference type="ARBA" id="ARBA00001946"/>
    </source>
</evidence>
<keyword evidence="10" id="KW-0346">Stress response</keyword>
<dbReference type="SMART" id="SM00220">
    <property type="entry name" value="S_TKc"/>
    <property type="match status" value="1"/>
</dbReference>
<name>A0A668TDE0_OREAU</name>
<accession>A0A668TDE0</accession>
<keyword evidence="4" id="KW-0723">Serine/threonine-protein kinase</keyword>
<dbReference type="SUPFAM" id="SSF56112">
    <property type="entry name" value="Protein kinase-like (PK-like)"/>
    <property type="match status" value="1"/>
</dbReference>
<keyword evidence="7 11" id="KW-0547">Nucleotide-binding</keyword>
<evidence type="ECO:0000256" key="7">
    <source>
        <dbReference type="ARBA" id="ARBA00022741"/>
    </source>
</evidence>
<keyword evidence="5" id="KW-0597">Phosphoprotein</keyword>
<dbReference type="InterPro" id="IPR000719">
    <property type="entry name" value="Prot_kinase_dom"/>
</dbReference>
<feature type="binding site" evidence="11">
    <location>
        <position position="55"/>
    </location>
    <ligand>
        <name>ATP</name>
        <dbReference type="ChEBI" id="CHEBI:30616"/>
    </ligand>
</feature>
<dbReference type="Ensembl" id="ENSOABT00000025822.2">
    <property type="protein sequence ID" value="ENSOABP00000025094.1"/>
    <property type="gene ID" value="ENSOABG00000011803.2"/>
</dbReference>
<evidence type="ECO:0000256" key="11">
    <source>
        <dbReference type="PROSITE-ProRule" id="PRU10141"/>
    </source>
</evidence>
<dbReference type="InterPro" id="IPR003527">
    <property type="entry name" value="MAP_kinase_CS"/>
</dbReference>
<reference evidence="13" key="1">
    <citation type="submission" date="2025-08" db="UniProtKB">
        <authorList>
            <consortium name="Ensembl"/>
        </authorList>
    </citation>
    <scope>IDENTIFICATION</scope>
</reference>
<evidence type="ECO:0000256" key="8">
    <source>
        <dbReference type="ARBA" id="ARBA00022777"/>
    </source>
</evidence>
<evidence type="ECO:0000256" key="2">
    <source>
        <dbReference type="ARBA" id="ARBA00008832"/>
    </source>
</evidence>
<dbReference type="Gene3D" id="3.30.200.20">
    <property type="entry name" value="Phosphorylase Kinase, domain 1"/>
    <property type="match status" value="1"/>
</dbReference>
<dbReference type="Pfam" id="PF00069">
    <property type="entry name" value="Pkinase"/>
    <property type="match status" value="1"/>
</dbReference>
<evidence type="ECO:0000256" key="3">
    <source>
        <dbReference type="ARBA" id="ARBA00012411"/>
    </source>
</evidence>
<sequence length="197" mass="22931">MSRQEKHDFYRDEVNKTIWEVPERYQRLTPVGSGAYGSVCSAIDMETGLKVAVKKLSRPFQSIVHAKRTYRELRLLKHMKHENVSDLSVFNLVRLLRTKYLVTHLMGADLNNIVKCQKLTDDHVQFLIYQILRGLKYIHSAGIIHRDLKPSNLAVNEDCELKVSEALLLFETSVYLKPGYKCKWFVCFSRLSSFFAF</sequence>
<dbReference type="EC" id="2.7.11.24" evidence="3"/>
<reference evidence="13" key="2">
    <citation type="submission" date="2025-09" db="UniProtKB">
        <authorList>
            <consortium name="Ensembl"/>
        </authorList>
    </citation>
    <scope>IDENTIFICATION</scope>
</reference>
<evidence type="ECO:0000313" key="13">
    <source>
        <dbReference type="Ensembl" id="ENSOABP00000025094.1"/>
    </source>
</evidence>
<evidence type="ECO:0000256" key="5">
    <source>
        <dbReference type="ARBA" id="ARBA00022553"/>
    </source>
</evidence>
<dbReference type="AlphaFoldDB" id="A0A668TDE0"/>
<evidence type="ECO:0000256" key="10">
    <source>
        <dbReference type="ARBA" id="ARBA00023016"/>
    </source>
</evidence>
<dbReference type="InterPro" id="IPR017441">
    <property type="entry name" value="Protein_kinase_ATP_BS"/>
</dbReference>
<dbReference type="InterPro" id="IPR050117">
    <property type="entry name" value="MAPK"/>
</dbReference>
<evidence type="ECO:0000256" key="6">
    <source>
        <dbReference type="ARBA" id="ARBA00022679"/>
    </source>
</evidence>
<gene>
    <name evidence="13" type="primary">mapk14a</name>
</gene>
<dbReference type="InterPro" id="IPR011009">
    <property type="entry name" value="Kinase-like_dom_sf"/>
</dbReference>
<dbReference type="FunFam" id="1.10.510.10:FF:001723">
    <property type="entry name" value="Mitogen-activated protein kinase"/>
    <property type="match status" value="1"/>
</dbReference>
<evidence type="ECO:0000313" key="14">
    <source>
        <dbReference type="Proteomes" id="UP000472276"/>
    </source>
</evidence>
<protein>
    <recommendedName>
        <fullName evidence="3">mitogen-activated protein kinase</fullName>
        <ecNumber evidence="3">2.7.11.24</ecNumber>
    </recommendedName>
</protein>
<dbReference type="GO" id="GO:0005524">
    <property type="term" value="F:ATP binding"/>
    <property type="evidence" value="ECO:0007669"/>
    <property type="project" value="UniProtKB-UniRule"/>
</dbReference>
<dbReference type="Gene3D" id="1.10.510.10">
    <property type="entry name" value="Transferase(Phosphotransferase) domain 1"/>
    <property type="match status" value="1"/>
</dbReference>
<comment type="similarity">
    <text evidence="2">Belongs to the protein kinase superfamily. CMGC Ser/Thr protein kinase family. MAP kinase subfamily.</text>
</comment>
<evidence type="ECO:0000256" key="4">
    <source>
        <dbReference type="ARBA" id="ARBA00022527"/>
    </source>
</evidence>
<keyword evidence="8" id="KW-0418">Kinase</keyword>
<dbReference type="PROSITE" id="PS01351">
    <property type="entry name" value="MAPK"/>
    <property type="match status" value="1"/>
</dbReference>
<dbReference type="PROSITE" id="PS50011">
    <property type="entry name" value="PROTEIN_KINASE_DOM"/>
    <property type="match status" value="1"/>
</dbReference>
<keyword evidence="14" id="KW-1185">Reference proteome</keyword>
<dbReference type="PROSITE" id="PS00107">
    <property type="entry name" value="PROTEIN_KINASE_ATP"/>
    <property type="match status" value="1"/>
</dbReference>
<keyword evidence="6" id="KW-0808">Transferase</keyword>
<comment type="cofactor">
    <cofactor evidence="1">
        <name>Mg(2+)</name>
        <dbReference type="ChEBI" id="CHEBI:18420"/>
    </cofactor>
</comment>
<evidence type="ECO:0000259" key="12">
    <source>
        <dbReference type="PROSITE" id="PS50011"/>
    </source>
</evidence>